<dbReference type="CDD" id="cd00051">
    <property type="entry name" value="EFh"/>
    <property type="match status" value="1"/>
</dbReference>
<evidence type="ECO:0000256" key="1">
    <source>
        <dbReference type="ARBA" id="ARBA00022837"/>
    </source>
</evidence>
<dbReference type="InterPro" id="IPR002048">
    <property type="entry name" value="EF_hand_dom"/>
</dbReference>
<dbReference type="SUPFAM" id="SSF47473">
    <property type="entry name" value="EF-hand"/>
    <property type="match status" value="2"/>
</dbReference>
<feature type="domain" description="EF-hand" evidence="2">
    <location>
        <begin position="119"/>
        <end position="154"/>
    </location>
</feature>
<accession>A0A0M0K882</accession>
<dbReference type="Proteomes" id="UP000037460">
    <property type="component" value="Unassembled WGS sequence"/>
</dbReference>
<name>A0A0M0K882_9EUKA</name>
<evidence type="ECO:0000259" key="2">
    <source>
        <dbReference type="PROSITE" id="PS50222"/>
    </source>
</evidence>
<dbReference type="OrthoDB" id="191686at2759"/>
<dbReference type="Pfam" id="PF13202">
    <property type="entry name" value="EF-hand_5"/>
    <property type="match status" value="2"/>
</dbReference>
<dbReference type="AlphaFoldDB" id="A0A0M0K882"/>
<keyword evidence="4" id="KW-1185">Reference proteome</keyword>
<dbReference type="InterPro" id="IPR011992">
    <property type="entry name" value="EF-hand-dom_pair"/>
</dbReference>
<dbReference type="SMART" id="SM00054">
    <property type="entry name" value="EFh"/>
    <property type="match status" value="5"/>
</dbReference>
<gene>
    <name evidence="3" type="ORF">Ctob_009998</name>
</gene>
<keyword evidence="1" id="KW-0106">Calcium</keyword>
<comment type="caution">
    <text evidence="3">The sequence shown here is derived from an EMBL/GenBank/DDBJ whole genome shotgun (WGS) entry which is preliminary data.</text>
</comment>
<dbReference type="InterPro" id="IPR052591">
    <property type="entry name" value="CML21-like"/>
</dbReference>
<proteinExistence type="predicted"/>
<dbReference type="GO" id="GO:0005509">
    <property type="term" value="F:calcium ion binding"/>
    <property type="evidence" value="ECO:0007669"/>
    <property type="project" value="InterPro"/>
</dbReference>
<evidence type="ECO:0000313" key="3">
    <source>
        <dbReference type="EMBL" id="KOO35025.1"/>
    </source>
</evidence>
<sequence>MELTHAAISPNAAIHGHSTIAWVGHSAGMTSARDLSRQRRVLEEKTQMIRQEFAEGDKESNLALDFEEFLAMQPKGIREQHSAEKIMEWFKAADSDGDDKPVSIMEFFKYSIGPASLEHGSAALDGVFKQFDKDGDGSLDFKELSDAADTIGMGGLANDILNAFMQTDRDRSGGITYGEMLEELRRASRADSRTILLLTTLIWGSESSKPEQSCKVLELAKTWRIKSRDAPALHAELQELLRDTGCHVADLLALFDHDALVARSVDDVEFLAGLKSFGYKGSAKVASDVFKMIDKSGDGQIGFDELFEFIRGRRHCLDRRNVQVRQMRLQPPPGVSSLENVVWDVETLRILLQQMLARYGVSIGELMSSWDRNGDFTVQRLEFLDGVRGFCSEYERVQLWEREVAKVAMEAFTRINASPRGRSDAMSRHRADVLNEAIECSELGRWLERPTLRPHSTQGAREEENRIHIDPSLITPRVRPAREPAWLRRRADTIRPSGLEGATFAAVAAVAAATAEALAKLSPMESLSKCALVEADDVEADDDSILGLGARQLDTARQLAPSG</sequence>
<dbReference type="InterPro" id="IPR018247">
    <property type="entry name" value="EF_Hand_1_Ca_BS"/>
</dbReference>
<reference evidence="4" key="1">
    <citation type="journal article" date="2015" name="PLoS Genet.">
        <title>Genome Sequence and Transcriptome Analyses of Chrysochromulina tobin: Metabolic Tools for Enhanced Algal Fitness in the Prominent Order Prymnesiales (Haptophyceae).</title>
        <authorList>
            <person name="Hovde B.T."/>
            <person name="Deodato C.R."/>
            <person name="Hunsperger H.M."/>
            <person name="Ryken S.A."/>
            <person name="Yost W."/>
            <person name="Jha R.K."/>
            <person name="Patterson J."/>
            <person name="Monnat R.J. Jr."/>
            <person name="Barlow S.B."/>
            <person name="Starkenburg S.R."/>
            <person name="Cattolico R.A."/>
        </authorList>
    </citation>
    <scope>NUCLEOTIDE SEQUENCE</scope>
    <source>
        <strain evidence="4">CCMP291</strain>
    </source>
</reference>
<feature type="domain" description="EF-hand" evidence="2">
    <location>
        <begin position="281"/>
        <end position="316"/>
    </location>
</feature>
<dbReference type="PANTHER" id="PTHR23064">
    <property type="entry name" value="TROPONIN"/>
    <property type="match status" value="1"/>
</dbReference>
<dbReference type="EMBL" id="JWZX01001010">
    <property type="protein sequence ID" value="KOO35025.1"/>
    <property type="molecule type" value="Genomic_DNA"/>
</dbReference>
<evidence type="ECO:0000313" key="4">
    <source>
        <dbReference type="Proteomes" id="UP000037460"/>
    </source>
</evidence>
<protein>
    <recommendedName>
        <fullName evidence="2">EF-hand domain-containing protein</fullName>
    </recommendedName>
</protein>
<organism evidence="3 4">
    <name type="scientific">Chrysochromulina tobinii</name>
    <dbReference type="NCBI Taxonomy" id="1460289"/>
    <lineage>
        <taxon>Eukaryota</taxon>
        <taxon>Haptista</taxon>
        <taxon>Haptophyta</taxon>
        <taxon>Prymnesiophyceae</taxon>
        <taxon>Prymnesiales</taxon>
        <taxon>Chrysochromulinaceae</taxon>
        <taxon>Chrysochromulina</taxon>
    </lineage>
</organism>
<dbReference type="Gene3D" id="1.10.238.10">
    <property type="entry name" value="EF-hand"/>
    <property type="match status" value="3"/>
</dbReference>
<dbReference type="PROSITE" id="PS00018">
    <property type="entry name" value="EF_HAND_1"/>
    <property type="match status" value="2"/>
</dbReference>
<dbReference type="PROSITE" id="PS50222">
    <property type="entry name" value="EF_HAND_2"/>
    <property type="match status" value="2"/>
</dbReference>